<dbReference type="Pfam" id="PF00528">
    <property type="entry name" value="BPD_transp_1"/>
    <property type="match status" value="1"/>
</dbReference>
<evidence type="ECO:0000256" key="4">
    <source>
        <dbReference type="ARBA" id="ARBA00022692"/>
    </source>
</evidence>
<keyword evidence="6 7" id="KW-0472">Membrane</keyword>
<dbReference type="GO" id="GO:0005886">
    <property type="term" value="C:plasma membrane"/>
    <property type="evidence" value="ECO:0007669"/>
    <property type="project" value="UniProtKB-SubCell"/>
</dbReference>
<reference evidence="9" key="1">
    <citation type="submission" date="2020-09" db="EMBL/GenBank/DDBJ databases">
        <title>A novel bacterium of genus Paenibacillus, isolated from South China Sea.</title>
        <authorList>
            <person name="Huang H."/>
            <person name="Mo K."/>
            <person name="Hu Y."/>
        </authorList>
    </citation>
    <scope>NUCLEOTIDE SEQUENCE</scope>
    <source>
        <strain evidence="9">IB182496</strain>
    </source>
</reference>
<feature type="transmembrane region" description="Helical" evidence="7">
    <location>
        <begin position="135"/>
        <end position="154"/>
    </location>
</feature>
<dbReference type="CDD" id="cd06261">
    <property type="entry name" value="TM_PBP2"/>
    <property type="match status" value="1"/>
</dbReference>
<evidence type="ECO:0000256" key="1">
    <source>
        <dbReference type="ARBA" id="ARBA00004651"/>
    </source>
</evidence>
<organism evidence="9 10">
    <name type="scientific">Paenibacillus sabuli</name>
    <dbReference type="NCBI Taxonomy" id="2772509"/>
    <lineage>
        <taxon>Bacteria</taxon>
        <taxon>Bacillati</taxon>
        <taxon>Bacillota</taxon>
        <taxon>Bacilli</taxon>
        <taxon>Bacillales</taxon>
        <taxon>Paenibacillaceae</taxon>
        <taxon>Paenibacillus</taxon>
    </lineage>
</organism>
<feature type="transmembrane region" description="Helical" evidence="7">
    <location>
        <begin position="35"/>
        <end position="56"/>
    </location>
</feature>
<accession>A0A927BWG0</accession>
<keyword evidence="4 7" id="KW-0812">Transmembrane</keyword>
<evidence type="ECO:0000256" key="2">
    <source>
        <dbReference type="ARBA" id="ARBA00022448"/>
    </source>
</evidence>
<gene>
    <name evidence="9" type="ORF">IDH44_23255</name>
</gene>
<dbReference type="InterPro" id="IPR035906">
    <property type="entry name" value="MetI-like_sf"/>
</dbReference>
<evidence type="ECO:0000256" key="7">
    <source>
        <dbReference type="RuleBase" id="RU363032"/>
    </source>
</evidence>
<feature type="transmembrane region" description="Helical" evidence="7">
    <location>
        <begin position="166"/>
        <end position="186"/>
    </location>
</feature>
<dbReference type="PROSITE" id="PS50928">
    <property type="entry name" value="ABC_TM1"/>
    <property type="match status" value="1"/>
</dbReference>
<dbReference type="GO" id="GO:0055085">
    <property type="term" value="P:transmembrane transport"/>
    <property type="evidence" value="ECO:0007669"/>
    <property type="project" value="InterPro"/>
</dbReference>
<feature type="domain" description="ABC transmembrane type-1" evidence="8">
    <location>
        <begin position="99"/>
        <end position="299"/>
    </location>
</feature>
<comment type="similarity">
    <text evidence="7">Belongs to the binding-protein-dependent transport system permease family.</text>
</comment>
<feature type="transmembrane region" description="Helical" evidence="7">
    <location>
        <begin position="103"/>
        <end position="123"/>
    </location>
</feature>
<dbReference type="Proteomes" id="UP000621560">
    <property type="component" value="Unassembled WGS sequence"/>
</dbReference>
<evidence type="ECO:0000256" key="6">
    <source>
        <dbReference type="ARBA" id="ARBA00023136"/>
    </source>
</evidence>
<dbReference type="EMBL" id="JACXIZ010000054">
    <property type="protein sequence ID" value="MBD2848126.1"/>
    <property type="molecule type" value="Genomic_DNA"/>
</dbReference>
<keyword evidence="5 7" id="KW-1133">Transmembrane helix</keyword>
<comment type="caution">
    <text evidence="9">The sequence shown here is derived from an EMBL/GenBank/DDBJ whole genome shotgun (WGS) entry which is preliminary data.</text>
</comment>
<dbReference type="PANTHER" id="PTHR43744:SF9">
    <property type="entry name" value="POLYGALACTURONAN_RHAMNOGALACTURONAN TRANSPORT SYSTEM PERMEASE PROTEIN YTCP"/>
    <property type="match status" value="1"/>
</dbReference>
<dbReference type="SUPFAM" id="SSF161098">
    <property type="entry name" value="MetI-like"/>
    <property type="match status" value="1"/>
</dbReference>
<keyword evidence="3" id="KW-1003">Cell membrane</keyword>
<name>A0A927BWG0_9BACL</name>
<dbReference type="InterPro" id="IPR000515">
    <property type="entry name" value="MetI-like"/>
</dbReference>
<protein>
    <submittedName>
        <fullName evidence="9">Carbohydrate ABC transporter permease</fullName>
    </submittedName>
</protein>
<feature type="transmembrane region" description="Helical" evidence="7">
    <location>
        <begin position="206"/>
        <end position="229"/>
    </location>
</feature>
<evidence type="ECO:0000259" key="8">
    <source>
        <dbReference type="PROSITE" id="PS50928"/>
    </source>
</evidence>
<evidence type="ECO:0000313" key="9">
    <source>
        <dbReference type="EMBL" id="MBD2848126.1"/>
    </source>
</evidence>
<feature type="transmembrane region" description="Helical" evidence="7">
    <location>
        <begin position="281"/>
        <end position="301"/>
    </location>
</feature>
<dbReference type="Gene3D" id="1.10.3720.10">
    <property type="entry name" value="MetI-like"/>
    <property type="match status" value="1"/>
</dbReference>
<sequence>MRRPDACRTTVCGRKGRFEVTAERTRIQESPGDKLFLGGVYTFLLLALVIVLYPLVYIVSASFSSPEAVASGEVWLFPVHFSLEGYKAVFGNSLILTGYANSLFYAATGTLISVTLTIMIAYPLSRKTFYGRGPLIFFVLFTMLFAGGLIPTYMVVKTLGLIDTRWALLLPNAILAYQVIIARTFFQSTVPDELVEASQLDGCSDIRFIGSVVLPLSKPIIAVLALMYAVGQWNAYFDALIYLKTQELYPLQLILRSILVLNNATPIDAEEMIRRQQIAELMKYSLIIVASIPVLVIYPFVQKYFVKGVLIGSVKG</sequence>
<keyword evidence="2 7" id="KW-0813">Transport</keyword>
<dbReference type="PANTHER" id="PTHR43744">
    <property type="entry name" value="ABC TRANSPORTER PERMEASE PROTEIN MG189-RELATED-RELATED"/>
    <property type="match status" value="1"/>
</dbReference>
<evidence type="ECO:0000256" key="5">
    <source>
        <dbReference type="ARBA" id="ARBA00022989"/>
    </source>
</evidence>
<keyword evidence="10" id="KW-1185">Reference proteome</keyword>
<evidence type="ECO:0000256" key="3">
    <source>
        <dbReference type="ARBA" id="ARBA00022475"/>
    </source>
</evidence>
<evidence type="ECO:0000313" key="10">
    <source>
        <dbReference type="Proteomes" id="UP000621560"/>
    </source>
</evidence>
<proteinExistence type="inferred from homology"/>
<dbReference type="AlphaFoldDB" id="A0A927BWG0"/>
<comment type="subcellular location">
    <subcellularLocation>
        <location evidence="1 7">Cell membrane</location>
        <topology evidence="1 7">Multi-pass membrane protein</topology>
    </subcellularLocation>
</comment>